<sequence>MEMTTQHATIFAVAVLWMTACTTDKTRQFIPGTYVNSAGGEYSVADDTLVIEPAESNNYVIDRKTGFNIIRDGKKGKREYETEKWQAIYDEATRSLTETRLGKSITFYPSSNSLRVGTREYNKIN</sequence>
<proteinExistence type="predicted"/>
<reference evidence="2" key="1">
    <citation type="journal article" date="2019" name="Int. J. Syst. Evol. Microbiol.">
        <title>The Global Catalogue of Microorganisms (GCM) 10K type strain sequencing project: providing services to taxonomists for standard genome sequencing and annotation.</title>
        <authorList>
            <consortium name="The Broad Institute Genomics Platform"/>
            <consortium name="The Broad Institute Genome Sequencing Center for Infectious Disease"/>
            <person name="Wu L."/>
            <person name="Ma J."/>
        </authorList>
    </citation>
    <scope>NUCLEOTIDE SEQUENCE [LARGE SCALE GENOMIC DNA]</scope>
    <source>
        <strain evidence="2">JCM 16704</strain>
    </source>
</reference>
<organism evidence="1 2">
    <name type="scientific">Sphingobacterium kyonggiense</name>
    <dbReference type="NCBI Taxonomy" id="714075"/>
    <lineage>
        <taxon>Bacteria</taxon>
        <taxon>Pseudomonadati</taxon>
        <taxon>Bacteroidota</taxon>
        <taxon>Sphingobacteriia</taxon>
        <taxon>Sphingobacteriales</taxon>
        <taxon>Sphingobacteriaceae</taxon>
        <taxon>Sphingobacterium</taxon>
    </lineage>
</organism>
<comment type="caution">
    <text evidence="1">The sequence shown here is derived from an EMBL/GenBank/DDBJ whole genome shotgun (WGS) entry which is preliminary data.</text>
</comment>
<accession>A0ABP7Y7G0</accession>
<keyword evidence="2" id="KW-1185">Reference proteome</keyword>
<dbReference type="Proteomes" id="UP001500101">
    <property type="component" value="Unassembled WGS sequence"/>
</dbReference>
<gene>
    <name evidence="1" type="ORF">GCM10022216_02440</name>
</gene>
<dbReference type="RefSeq" id="WP_344672854.1">
    <property type="nucleotide sequence ID" value="NZ_BAAAZI010000004.1"/>
</dbReference>
<evidence type="ECO:0008006" key="3">
    <source>
        <dbReference type="Google" id="ProtNLM"/>
    </source>
</evidence>
<evidence type="ECO:0000313" key="1">
    <source>
        <dbReference type="EMBL" id="GAA4131918.1"/>
    </source>
</evidence>
<protein>
    <recommendedName>
        <fullName evidence="3">LPS export ABC transporter periplasmic protein LptC</fullName>
    </recommendedName>
</protein>
<evidence type="ECO:0000313" key="2">
    <source>
        <dbReference type="Proteomes" id="UP001500101"/>
    </source>
</evidence>
<name>A0ABP7Y7G0_9SPHI</name>
<dbReference type="EMBL" id="BAAAZI010000004">
    <property type="protein sequence ID" value="GAA4131918.1"/>
    <property type="molecule type" value="Genomic_DNA"/>
</dbReference>